<reference evidence="2 3" key="1">
    <citation type="submission" date="2018-03" db="EMBL/GenBank/DDBJ databases">
        <authorList>
            <person name="Keele B.F."/>
        </authorList>
    </citation>
    <scope>NUCLEOTIDE SEQUENCE [LARGE SCALE GENOMIC DNA]</scope>
    <source>
        <strain evidence="2 3">CECT 8599</strain>
    </source>
</reference>
<accession>A0A2R8BHT4</accession>
<protein>
    <recommendedName>
        <fullName evidence="1">HTH lysR-type domain-containing protein</fullName>
    </recommendedName>
</protein>
<name>A0A2R8BHT4_9RHOB</name>
<evidence type="ECO:0000313" key="3">
    <source>
        <dbReference type="Proteomes" id="UP000244880"/>
    </source>
</evidence>
<dbReference type="SUPFAM" id="SSF46785">
    <property type="entry name" value="Winged helix' DNA-binding domain"/>
    <property type="match status" value="1"/>
</dbReference>
<dbReference type="AlphaFoldDB" id="A0A2R8BHT4"/>
<dbReference type="InterPro" id="IPR036390">
    <property type="entry name" value="WH_DNA-bd_sf"/>
</dbReference>
<proteinExistence type="predicted"/>
<dbReference type="InterPro" id="IPR036388">
    <property type="entry name" value="WH-like_DNA-bd_sf"/>
</dbReference>
<organism evidence="2 3">
    <name type="scientific">Ascidiaceihabitans donghaensis</name>
    <dbReference type="NCBI Taxonomy" id="1510460"/>
    <lineage>
        <taxon>Bacteria</taxon>
        <taxon>Pseudomonadati</taxon>
        <taxon>Pseudomonadota</taxon>
        <taxon>Alphaproteobacteria</taxon>
        <taxon>Rhodobacterales</taxon>
        <taxon>Paracoccaceae</taxon>
        <taxon>Ascidiaceihabitans</taxon>
    </lineage>
</organism>
<feature type="domain" description="HTH lysR-type" evidence="1">
    <location>
        <begin position="42"/>
        <end position="93"/>
    </location>
</feature>
<dbReference type="Proteomes" id="UP000244880">
    <property type="component" value="Unassembled WGS sequence"/>
</dbReference>
<keyword evidence="3" id="KW-1185">Reference proteome</keyword>
<dbReference type="Gene3D" id="1.10.10.10">
    <property type="entry name" value="Winged helix-like DNA-binding domain superfamily/Winged helix DNA-binding domain"/>
    <property type="match status" value="1"/>
</dbReference>
<dbReference type="Pfam" id="PF00126">
    <property type="entry name" value="HTH_1"/>
    <property type="match status" value="1"/>
</dbReference>
<dbReference type="GO" id="GO:0003700">
    <property type="term" value="F:DNA-binding transcription factor activity"/>
    <property type="evidence" value="ECO:0007669"/>
    <property type="project" value="InterPro"/>
</dbReference>
<dbReference type="InterPro" id="IPR000847">
    <property type="entry name" value="LysR_HTH_N"/>
</dbReference>
<evidence type="ECO:0000313" key="2">
    <source>
        <dbReference type="EMBL" id="SPH22580.1"/>
    </source>
</evidence>
<gene>
    <name evidence="2" type="ORF">ASD8599_03323</name>
</gene>
<sequence>MICVPLTTMLRMLCNKAKLRVPVIGFELLSDLTNPLLFEMVRSFSMLAQELNLSHAVAKLGSTRQTVRRHIATLEELKGEQLFRVVDRQYTLTEAGIRALPQAEEIIALGHAWLRGQSSHVNGLQYLRHQEDNGWYFYQQQHALRSMWDTDSALLRETVRSWIMCGGRIEAPEMQHIRPYLIIYRFTPVGWICVEFGDESFFVRWFGKQKALSSVGQTLGKMPGGNDFARMLNVAFQETDITHNPRLDHVRTMVPRSDGGQPMPVNYRRLMLSGAFPDGSSALLSLVEPSADLDIFGFGPEDFREPDEDFALRFDPDNFKYGS</sequence>
<evidence type="ECO:0000259" key="1">
    <source>
        <dbReference type="PROSITE" id="PS50931"/>
    </source>
</evidence>
<dbReference type="EMBL" id="OMOR01000001">
    <property type="protein sequence ID" value="SPH22580.1"/>
    <property type="molecule type" value="Genomic_DNA"/>
</dbReference>
<dbReference type="PROSITE" id="PS50931">
    <property type="entry name" value="HTH_LYSR"/>
    <property type="match status" value="1"/>
</dbReference>